<evidence type="ECO:0000256" key="1">
    <source>
        <dbReference type="ARBA" id="ARBA00022478"/>
    </source>
</evidence>
<dbReference type="Gene3D" id="3.90.940.20">
    <property type="entry name" value="RPB5-like RNA polymerase subunit"/>
    <property type="match status" value="1"/>
</dbReference>
<comment type="subunit">
    <text evidence="3">Part of the RNA polymerase complex.</text>
</comment>
<sequence>MSTKLNVLSHVMVPDHQLMSEEEVSALLSRYHITTEQLPKIYHDDPAVKAIDAKVDDVIRIIRKSHTAGRAEAYRLVIRRPKK</sequence>
<keyword evidence="1 3" id="KW-0240">DNA-directed RNA polymerase</keyword>
<dbReference type="SUPFAM" id="SSF55287">
    <property type="entry name" value="RPB5-like RNA polymerase subunit"/>
    <property type="match status" value="1"/>
</dbReference>
<organism evidence="5 6">
    <name type="scientific">Methanoregula boonei (strain DSM 21154 / JCM 14090 / 6A8)</name>
    <dbReference type="NCBI Taxonomy" id="456442"/>
    <lineage>
        <taxon>Archaea</taxon>
        <taxon>Methanobacteriati</taxon>
        <taxon>Methanobacteriota</taxon>
        <taxon>Stenosarchaea group</taxon>
        <taxon>Methanomicrobia</taxon>
        <taxon>Methanomicrobiales</taxon>
        <taxon>Methanoregulaceae</taxon>
        <taxon>Methanoregula</taxon>
    </lineage>
</organism>
<keyword evidence="3" id="KW-0808">Transferase</keyword>
<keyword evidence="6" id="KW-1185">Reference proteome</keyword>
<dbReference type="GO" id="GO:0006362">
    <property type="term" value="P:transcription elongation by RNA polymerase I"/>
    <property type="evidence" value="ECO:0007669"/>
    <property type="project" value="TreeGrafter"/>
</dbReference>
<dbReference type="GeneID" id="5411020"/>
<evidence type="ECO:0000259" key="4">
    <source>
        <dbReference type="Pfam" id="PF01191"/>
    </source>
</evidence>
<dbReference type="InterPro" id="IPR035913">
    <property type="entry name" value="RPB5-like_sf"/>
</dbReference>
<dbReference type="InterPro" id="IPR000783">
    <property type="entry name" value="RNA_pol_subH/Rpb5_C"/>
</dbReference>
<protein>
    <recommendedName>
        <fullName evidence="3">DNA-directed RNA polymerase subunit Rpo5</fullName>
        <ecNumber evidence="3">2.7.7.6</ecNumber>
    </recommendedName>
    <alternativeName>
        <fullName evidence="3">DNA-directed RNA polymerase subunit H</fullName>
    </alternativeName>
</protein>
<dbReference type="GO" id="GO:0005737">
    <property type="term" value="C:cytoplasm"/>
    <property type="evidence" value="ECO:0007669"/>
    <property type="project" value="UniProtKB-SubCell"/>
</dbReference>
<dbReference type="Pfam" id="PF01191">
    <property type="entry name" value="RNA_pol_Rpb5_C"/>
    <property type="match status" value="1"/>
</dbReference>
<gene>
    <name evidence="3" type="primary">rpo5</name>
    <name evidence="3" type="synonym">rpoH</name>
    <name evidence="5" type="ordered locus">Mboo_1935</name>
</gene>
<keyword evidence="3" id="KW-0963">Cytoplasm</keyword>
<dbReference type="AlphaFoldDB" id="A7I9N9"/>
<comment type="catalytic activity">
    <reaction evidence="3">
        <text>RNA(n) + a ribonucleoside 5'-triphosphate = RNA(n+1) + diphosphate</text>
        <dbReference type="Rhea" id="RHEA:21248"/>
        <dbReference type="Rhea" id="RHEA-COMP:14527"/>
        <dbReference type="Rhea" id="RHEA-COMP:17342"/>
        <dbReference type="ChEBI" id="CHEBI:33019"/>
        <dbReference type="ChEBI" id="CHEBI:61557"/>
        <dbReference type="ChEBI" id="CHEBI:140395"/>
        <dbReference type="EC" id="2.7.7.6"/>
    </reaction>
</comment>
<dbReference type="HAMAP" id="MF_00025">
    <property type="entry name" value="RNApol_Rpo5_RPB5"/>
    <property type="match status" value="1"/>
</dbReference>
<name>A7I9N9_METB6</name>
<dbReference type="GO" id="GO:0000428">
    <property type="term" value="C:DNA-directed RNA polymerase complex"/>
    <property type="evidence" value="ECO:0007669"/>
    <property type="project" value="UniProtKB-KW"/>
</dbReference>
<comment type="function">
    <text evidence="3">DNA-dependent RNA polymerase (RNAP) catalyzes the transcription of DNA into RNA using the four ribonucleoside triphosphates as substrates.</text>
</comment>
<dbReference type="RefSeq" id="WP_012107505.1">
    <property type="nucleotide sequence ID" value="NC_009712.1"/>
</dbReference>
<dbReference type="OrthoDB" id="30537at2157"/>
<evidence type="ECO:0000313" key="6">
    <source>
        <dbReference type="Proteomes" id="UP000002408"/>
    </source>
</evidence>
<evidence type="ECO:0000313" key="5">
    <source>
        <dbReference type="EMBL" id="ABS56450.1"/>
    </source>
</evidence>
<dbReference type="Proteomes" id="UP000002408">
    <property type="component" value="Chromosome"/>
</dbReference>
<keyword evidence="2 3" id="KW-0804">Transcription</keyword>
<reference evidence="6" key="1">
    <citation type="journal article" date="2015" name="Microbiology">
        <title>Genome of Methanoregula boonei 6A8 reveals adaptations to oligotrophic peatland environments.</title>
        <authorList>
            <person name="Braeuer S."/>
            <person name="Cadillo-Quiroz H."/>
            <person name="Kyrpides N."/>
            <person name="Woyke T."/>
            <person name="Goodwin L."/>
            <person name="Detter C."/>
            <person name="Podell S."/>
            <person name="Yavitt J.B."/>
            <person name="Zinder S.H."/>
        </authorList>
    </citation>
    <scope>NUCLEOTIDE SEQUENCE [LARGE SCALE GENOMIC DNA]</scope>
    <source>
        <strain evidence="6">DSM 21154 / JCM 14090 / 6A8</strain>
    </source>
</reference>
<dbReference type="PANTHER" id="PTHR10535:SF0">
    <property type="entry name" value="DNA-DIRECTED RNA POLYMERASES I, II, AND III SUBUNIT RPABC1"/>
    <property type="match status" value="1"/>
</dbReference>
<dbReference type="HOGENOM" id="CLU_058320_4_0_2"/>
<keyword evidence="3" id="KW-0548">Nucleotidyltransferase</keyword>
<dbReference type="GO" id="GO:0042797">
    <property type="term" value="P:tRNA transcription by RNA polymerase III"/>
    <property type="evidence" value="ECO:0007669"/>
    <property type="project" value="TreeGrafter"/>
</dbReference>
<evidence type="ECO:0000256" key="2">
    <source>
        <dbReference type="ARBA" id="ARBA00023163"/>
    </source>
</evidence>
<dbReference type="GO" id="GO:0003677">
    <property type="term" value="F:DNA binding"/>
    <property type="evidence" value="ECO:0007669"/>
    <property type="project" value="InterPro"/>
</dbReference>
<feature type="domain" description="RNA polymerase subunit H/Rpb5 C-terminal" evidence="4">
    <location>
        <begin position="6"/>
        <end position="77"/>
    </location>
</feature>
<dbReference type="eggNOG" id="arCOG04258">
    <property type="taxonomic scope" value="Archaea"/>
</dbReference>
<dbReference type="STRING" id="456442.Mboo_1935"/>
<dbReference type="EMBL" id="CP000780">
    <property type="protein sequence ID" value="ABS56450.1"/>
    <property type="molecule type" value="Genomic_DNA"/>
</dbReference>
<dbReference type="KEGG" id="mbn:Mboo_1935"/>
<proteinExistence type="inferred from homology"/>
<dbReference type="PANTHER" id="PTHR10535">
    <property type="entry name" value="DNA-DIRECTED RNA POLYMERASES I, II, AND III SUBUNIT RPABC1"/>
    <property type="match status" value="1"/>
</dbReference>
<comment type="similarity">
    <text evidence="3">Belongs to the archaeal Rpo5/eukaryotic RPB5 RNA polymerase subunit family.</text>
</comment>
<dbReference type="InterPro" id="IPR014381">
    <property type="entry name" value="Arch_Rpo5/euc_Rpb5"/>
</dbReference>
<dbReference type="EC" id="2.7.7.6" evidence="3"/>
<dbReference type="GO" id="GO:0003899">
    <property type="term" value="F:DNA-directed RNA polymerase activity"/>
    <property type="evidence" value="ECO:0007669"/>
    <property type="project" value="UniProtKB-UniRule"/>
</dbReference>
<evidence type="ECO:0000256" key="3">
    <source>
        <dbReference type="HAMAP-Rule" id="MF_00025"/>
    </source>
</evidence>
<dbReference type="GO" id="GO:0006366">
    <property type="term" value="P:transcription by RNA polymerase II"/>
    <property type="evidence" value="ECO:0007669"/>
    <property type="project" value="TreeGrafter"/>
</dbReference>
<dbReference type="NCBIfam" id="NF007129">
    <property type="entry name" value="PRK09570.1"/>
    <property type="match status" value="1"/>
</dbReference>
<comment type="subcellular location">
    <subcellularLocation>
        <location evidence="3">Cytoplasm</location>
    </subcellularLocation>
</comment>
<accession>A7I9N9</accession>